<dbReference type="InterPro" id="IPR002130">
    <property type="entry name" value="Cyclophilin-type_PPIase_dom"/>
</dbReference>
<dbReference type="SUPFAM" id="SSF50891">
    <property type="entry name" value="Cyclophilin-like"/>
    <property type="match status" value="1"/>
</dbReference>
<comment type="function">
    <text evidence="4">PPIases accelerate the folding of proteins. It catalyzes the cis-trans isomerization of proline imidic peptide bonds in oligopeptides.</text>
</comment>
<evidence type="ECO:0000313" key="7">
    <source>
        <dbReference type="Proteomes" id="UP000298138"/>
    </source>
</evidence>
<dbReference type="GO" id="GO:0005737">
    <property type="term" value="C:cytoplasm"/>
    <property type="evidence" value="ECO:0007669"/>
    <property type="project" value="TreeGrafter"/>
</dbReference>
<evidence type="ECO:0000313" key="6">
    <source>
        <dbReference type="EMBL" id="TGZ81443.1"/>
    </source>
</evidence>
<keyword evidence="3 4" id="KW-0413">Isomerase</keyword>
<dbReference type="GO" id="GO:0003755">
    <property type="term" value="F:peptidyl-prolyl cis-trans isomerase activity"/>
    <property type="evidence" value="ECO:0007669"/>
    <property type="project" value="UniProtKB-UniRule"/>
</dbReference>
<evidence type="ECO:0000256" key="1">
    <source>
        <dbReference type="ARBA" id="ARBA00000971"/>
    </source>
</evidence>
<dbReference type="EC" id="5.2.1.8" evidence="4"/>
<dbReference type="InParanoid" id="A0A4S2MXU6"/>
<dbReference type="OrthoDB" id="407558at2759"/>
<dbReference type="EMBL" id="ML220119">
    <property type="protein sequence ID" value="TGZ81443.1"/>
    <property type="molecule type" value="Genomic_DNA"/>
</dbReference>
<dbReference type="GO" id="GO:0016018">
    <property type="term" value="F:cyclosporin A binding"/>
    <property type="evidence" value="ECO:0007669"/>
    <property type="project" value="TreeGrafter"/>
</dbReference>
<name>A0A4S2MXU6_9PEZI</name>
<dbReference type="PROSITE" id="PS50072">
    <property type="entry name" value="CSA_PPIASE_2"/>
    <property type="match status" value="1"/>
</dbReference>
<protein>
    <recommendedName>
        <fullName evidence="4">Peptidyl-prolyl cis-trans isomerase</fullName>
        <shortName evidence="4">PPIase</shortName>
        <ecNumber evidence="4">5.2.1.8</ecNumber>
    </recommendedName>
</protein>
<sequence length="167" mass="18004">MSLPRVFLDLSIGGTPIGRIIIELFIDQTPVTCENFRRLCTSSTIHPTTNQPLTFTGTLIHRIVPYFVFQGGDVTSVSSSSTGSGYASAVGTGGHSALGTATFADENLHWRSIDAPGLVCMANRGPGTNSSQFFVTLHEDGAKWLTGRNTVFGRVVEGMEVVRRVER</sequence>
<feature type="non-terminal residue" evidence="6">
    <location>
        <position position="167"/>
    </location>
</feature>
<feature type="domain" description="PPIase cyclophilin-type" evidence="5">
    <location>
        <begin position="7"/>
        <end position="167"/>
    </location>
</feature>
<dbReference type="InterPro" id="IPR029000">
    <property type="entry name" value="Cyclophilin-like_dom_sf"/>
</dbReference>
<dbReference type="STRING" id="341454.A0A4S2MXU6"/>
<evidence type="ECO:0000259" key="5">
    <source>
        <dbReference type="PROSITE" id="PS50072"/>
    </source>
</evidence>
<keyword evidence="7" id="KW-1185">Reference proteome</keyword>
<keyword evidence="2 4" id="KW-0697">Rotamase</keyword>
<accession>A0A4S2MXU6</accession>
<comment type="similarity">
    <text evidence="4">Belongs to the cyclophilin-type PPIase family.</text>
</comment>
<comment type="catalytic activity">
    <reaction evidence="1 4">
        <text>[protein]-peptidylproline (omega=180) = [protein]-peptidylproline (omega=0)</text>
        <dbReference type="Rhea" id="RHEA:16237"/>
        <dbReference type="Rhea" id="RHEA-COMP:10747"/>
        <dbReference type="Rhea" id="RHEA-COMP:10748"/>
        <dbReference type="ChEBI" id="CHEBI:83833"/>
        <dbReference type="ChEBI" id="CHEBI:83834"/>
        <dbReference type="EC" id="5.2.1.8"/>
    </reaction>
</comment>
<dbReference type="PIRSF" id="PIRSF001467">
    <property type="entry name" value="Peptidylpro_ismrse"/>
    <property type="match status" value="1"/>
</dbReference>
<proteinExistence type="inferred from homology"/>
<dbReference type="InterPro" id="IPR024936">
    <property type="entry name" value="Cyclophilin-type_PPIase"/>
</dbReference>
<organism evidence="6 7">
    <name type="scientific">Ascodesmis nigricans</name>
    <dbReference type="NCBI Taxonomy" id="341454"/>
    <lineage>
        <taxon>Eukaryota</taxon>
        <taxon>Fungi</taxon>
        <taxon>Dikarya</taxon>
        <taxon>Ascomycota</taxon>
        <taxon>Pezizomycotina</taxon>
        <taxon>Pezizomycetes</taxon>
        <taxon>Pezizales</taxon>
        <taxon>Ascodesmidaceae</taxon>
        <taxon>Ascodesmis</taxon>
    </lineage>
</organism>
<dbReference type="Proteomes" id="UP000298138">
    <property type="component" value="Unassembled WGS sequence"/>
</dbReference>
<dbReference type="AlphaFoldDB" id="A0A4S2MXU6"/>
<evidence type="ECO:0000256" key="2">
    <source>
        <dbReference type="ARBA" id="ARBA00023110"/>
    </source>
</evidence>
<dbReference type="Pfam" id="PF00160">
    <property type="entry name" value="Pro_isomerase"/>
    <property type="match status" value="1"/>
</dbReference>
<evidence type="ECO:0000256" key="4">
    <source>
        <dbReference type="RuleBase" id="RU363019"/>
    </source>
</evidence>
<evidence type="ECO:0000256" key="3">
    <source>
        <dbReference type="ARBA" id="ARBA00023235"/>
    </source>
</evidence>
<dbReference type="PRINTS" id="PR00153">
    <property type="entry name" value="CSAPPISMRASE"/>
</dbReference>
<dbReference type="GO" id="GO:0006457">
    <property type="term" value="P:protein folding"/>
    <property type="evidence" value="ECO:0007669"/>
    <property type="project" value="TreeGrafter"/>
</dbReference>
<reference evidence="6 7" key="1">
    <citation type="submission" date="2019-04" db="EMBL/GenBank/DDBJ databases">
        <title>Comparative genomics and transcriptomics to analyze fruiting body development in filamentous ascomycetes.</title>
        <authorList>
            <consortium name="DOE Joint Genome Institute"/>
            <person name="Lutkenhaus R."/>
            <person name="Traeger S."/>
            <person name="Breuer J."/>
            <person name="Kuo A."/>
            <person name="Lipzen A."/>
            <person name="Pangilinan J."/>
            <person name="Dilworth D."/>
            <person name="Sandor L."/>
            <person name="Poggeler S."/>
            <person name="Barry K."/>
            <person name="Grigoriev I.V."/>
            <person name="Nowrousian M."/>
        </authorList>
    </citation>
    <scope>NUCLEOTIDE SEQUENCE [LARGE SCALE GENOMIC DNA]</scope>
    <source>
        <strain evidence="6 7">CBS 389.68</strain>
    </source>
</reference>
<dbReference type="PANTHER" id="PTHR11071">
    <property type="entry name" value="PEPTIDYL-PROLYL CIS-TRANS ISOMERASE"/>
    <property type="match status" value="1"/>
</dbReference>
<dbReference type="PANTHER" id="PTHR11071:SF528">
    <property type="entry name" value="PEPTIDYL-PROLYL CIS-TRANS ISOMERASE"/>
    <property type="match status" value="1"/>
</dbReference>
<dbReference type="Gene3D" id="2.40.100.10">
    <property type="entry name" value="Cyclophilin-like"/>
    <property type="match status" value="1"/>
</dbReference>
<gene>
    <name evidence="6" type="ORF">EX30DRAFT_331011</name>
</gene>